<dbReference type="Proteomes" id="UP000184144">
    <property type="component" value="Unassembled WGS sequence"/>
</dbReference>
<sequence>MKKRYILCGFTVVAAAGILMWGGAVAQHGMMSGHHNGGQGHDEVRMPMLNGEDTTPEEVEELRALFTEHTSLERTVENLPNGIRTVTETDDPELLEALVNHAVGMIARVDESRNPHIPIQSPTLDYLFDHPERITTDIEPTDNGLIVTQTSDDPKMVEALQTHAAEVSDLAARGMASVHDAMMKRHSN</sequence>
<evidence type="ECO:0000313" key="1">
    <source>
        <dbReference type="EMBL" id="SHF48512.1"/>
    </source>
</evidence>
<dbReference type="AlphaFoldDB" id="A0A1M5C259"/>
<dbReference type="STRING" id="1486859.SAMN05444273_106241"/>
<reference evidence="2" key="1">
    <citation type="submission" date="2016-11" db="EMBL/GenBank/DDBJ databases">
        <authorList>
            <person name="Varghese N."/>
            <person name="Submissions S."/>
        </authorList>
    </citation>
    <scope>NUCLEOTIDE SEQUENCE [LARGE SCALE GENOMIC DNA]</scope>
    <source>
        <strain evidence="2">DSM 100566</strain>
    </source>
</reference>
<protein>
    <submittedName>
        <fullName evidence="1">Uncharacterized protein</fullName>
    </submittedName>
</protein>
<dbReference type="EMBL" id="FQUV01000006">
    <property type="protein sequence ID" value="SHF48512.1"/>
    <property type="molecule type" value="Genomic_DNA"/>
</dbReference>
<evidence type="ECO:0000313" key="2">
    <source>
        <dbReference type="Proteomes" id="UP000184144"/>
    </source>
</evidence>
<accession>A0A1M5C259</accession>
<organism evidence="1 2">
    <name type="scientific">Litoreibacter ascidiaceicola</name>
    <dbReference type="NCBI Taxonomy" id="1486859"/>
    <lineage>
        <taxon>Bacteria</taxon>
        <taxon>Pseudomonadati</taxon>
        <taxon>Pseudomonadota</taxon>
        <taxon>Alphaproteobacteria</taxon>
        <taxon>Rhodobacterales</taxon>
        <taxon>Roseobacteraceae</taxon>
        <taxon>Litoreibacter</taxon>
    </lineage>
</organism>
<keyword evidence="2" id="KW-1185">Reference proteome</keyword>
<dbReference type="RefSeq" id="WP_245814859.1">
    <property type="nucleotide sequence ID" value="NZ_FQUV01000006.1"/>
</dbReference>
<gene>
    <name evidence="1" type="ORF">SAMN05444273_106241</name>
</gene>
<name>A0A1M5C259_9RHOB</name>
<proteinExistence type="predicted"/>